<dbReference type="Gene3D" id="3.40.50.720">
    <property type="entry name" value="NAD(P)-binding Rossmann-like Domain"/>
    <property type="match status" value="1"/>
</dbReference>
<organism evidence="4 5">
    <name type="scientific">Actinomadura barringtoniae</name>
    <dbReference type="NCBI Taxonomy" id="1427535"/>
    <lineage>
        <taxon>Bacteria</taxon>
        <taxon>Bacillati</taxon>
        <taxon>Actinomycetota</taxon>
        <taxon>Actinomycetes</taxon>
        <taxon>Streptosporangiales</taxon>
        <taxon>Thermomonosporaceae</taxon>
        <taxon>Actinomadura</taxon>
    </lineage>
</organism>
<sequence>MRRTGLVTGAGSGLGALAAQRLAAAGWDVVALDLDEVALARTALRSPNMHTRVCDITDPKALEAVVAETGAPHRVVHAAGIGPMEPALEQSIDEVERILRINYLGTVHVVKATMPGMLERGGGELVLFSSLASWVCTRKTAAYAASKAAINAYAEVLVNEHSGSGVKIRVVCPRQVDTPGFRKAAEADPASTAGMKGMPPGVVLDAVDRSLARPADDLYVFPGALAQITAGLKRHAPGLLRRVIAKATTPH</sequence>
<dbReference type="SMART" id="SM00822">
    <property type="entry name" value="PKS_KR"/>
    <property type="match status" value="1"/>
</dbReference>
<dbReference type="RefSeq" id="WP_208259897.1">
    <property type="nucleotide sequence ID" value="NZ_JAGEOJ010000015.1"/>
</dbReference>
<keyword evidence="5" id="KW-1185">Reference proteome</keyword>
<dbReference type="Pfam" id="PF00106">
    <property type="entry name" value="adh_short"/>
    <property type="match status" value="1"/>
</dbReference>
<dbReference type="GO" id="GO:0016491">
    <property type="term" value="F:oxidoreductase activity"/>
    <property type="evidence" value="ECO:0007669"/>
    <property type="project" value="UniProtKB-KW"/>
</dbReference>
<dbReference type="PANTHER" id="PTHR44196:SF1">
    <property type="entry name" value="DEHYDROGENASE_REDUCTASE SDR FAMILY MEMBER 7B"/>
    <property type="match status" value="1"/>
</dbReference>
<comment type="similarity">
    <text evidence="1">Belongs to the short-chain dehydrogenases/reductases (SDR) family.</text>
</comment>
<accession>A0A939PGA5</accession>
<proteinExistence type="inferred from homology"/>
<dbReference type="EMBL" id="JAGEOJ010000015">
    <property type="protein sequence ID" value="MBO2451985.1"/>
    <property type="molecule type" value="Genomic_DNA"/>
</dbReference>
<feature type="domain" description="Ketoreductase" evidence="3">
    <location>
        <begin position="3"/>
        <end position="182"/>
    </location>
</feature>
<dbReference type="SUPFAM" id="SSF51735">
    <property type="entry name" value="NAD(P)-binding Rossmann-fold domains"/>
    <property type="match status" value="1"/>
</dbReference>
<keyword evidence="2" id="KW-0560">Oxidoreductase</keyword>
<dbReference type="InterPro" id="IPR057326">
    <property type="entry name" value="KR_dom"/>
</dbReference>
<gene>
    <name evidence="4" type="ORF">J4573_33200</name>
</gene>
<dbReference type="PRINTS" id="PR00081">
    <property type="entry name" value="GDHRDH"/>
</dbReference>
<dbReference type="PANTHER" id="PTHR44196">
    <property type="entry name" value="DEHYDROGENASE/REDUCTASE SDR FAMILY MEMBER 7B"/>
    <property type="match status" value="1"/>
</dbReference>
<evidence type="ECO:0000313" key="5">
    <source>
        <dbReference type="Proteomes" id="UP000669179"/>
    </source>
</evidence>
<dbReference type="Proteomes" id="UP000669179">
    <property type="component" value="Unassembled WGS sequence"/>
</dbReference>
<evidence type="ECO:0000259" key="3">
    <source>
        <dbReference type="SMART" id="SM00822"/>
    </source>
</evidence>
<comment type="caution">
    <text evidence="4">The sequence shown here is derived from an EMBL/GenBank/DDBJ whole genome shotgun (WGS) entry which is preliminary data.</text>
</comment>
<dbReference type="AlphaFoldDB" id="A0A939PGA5"/>
<name>A0A939PGA5_9ACTN</name>
<evidence type="ECO:0000256" key="1">
    <source>
        <dbReference type="ARBA" id="ARBA00006484"/>
    </source>
</evidence>
<reference evidence="4" key="1">
    <citation type="submission" date="2021-03" db="EMBL/GenBank/DDBJ databases">
        <authorList>
            <person name="Kanchanasin P."/>
            <person name="Saeng-In P."/>
            <person name="Phongsopitanun W."/>
            <person name="Yuki M."/>
            <person name="Kudo T."/>
            <person name="Ohkuma M."/>
            <person name="Tanasupawat S."/>
        </authorList>
    </citation>
    <scope>NUCLEOTIDE SEQUENCE</scope>
    <source>
        <strain evidence="4">GKU 128</strain>
    </source>
</reference>
<evidence type="ECO:0000313" key="4">
    <source>
        <dbReference type="EMBL" id="MBO2451985.1"/>
    </source>
</evidence>
<dbReference type="GO" id="GO:0016020">
    <property type="term" value="C:membrane"/>
    <property type="evidence" value="ECO:0007669"/>
    <property type="project" value="TreeGrafter"/>
</dbReference>
<dbReference type="InterPro" id="IPR036291">
    <property type="entry name" value="NAD(P)-bd_dom_sf"/>
</dbReference>
<dbReference type="InterPro" id="IPR002347">
    <property type="entry name" value="SDR_fam"/>
</dbReference>
<protein>
    <submittedName>
        <fullName evidence="4">SDR family NAD(P)-dependent oxidoreductase</fullName>
    </submittedName>
</protein>
<evidence type="ECO:0000256" key="2">
    <source>
        <dbReference type="ARBA" id="ARBA00023002"/>
    </source>
</evidence>